<accession>A0A6A6UN56</accession>
<protein>
    <submittedName>
        <fullName evidence="8">Plasma membrane iron permease</fullName>
    </submittedName>
</protein>
<gene>
    <name evidence="8" type="ORF">BT63DRAFT_431659</name>
</gene>
<feature type="transmembrane region" description="Helical" evidence="7">
    <location>
        <begin position="297"/>
        <end position="316"/>
    </location>
</feature>
<evidence type="ECO:0000256" key="2">
    <source>
        <dbReference type="ARBA" id="ARBA00008333"/>
    </source>
</evidence>
<evidence type="ECO:0000256" key="3">
    <source>
        <dbReference type="ARBA" id="ARBA00022496"/>
    </source>
</evidence>
<name>A0A6A6UN56_9PEZI</name>
<feature type="transmembrane region" description="Helical" evidence="7">
    <location>
        <begin position="180"/>
        <end position="200"/>
    </location>
</feature>
<feature type="transmembrane region" description="Helical" evidence="7">
    <location>
        <begin position="86"/>
        <end position="108"/>
    </location>
</feature>
<organism evidence="8 9">
    <name type="scientific">Microthyrium microscopicum</name>
    <dbReference type="NCBI Taxonomy" id="703497"/>
    <lineage>
        <taxon>Eukaryota</taxon>
        <taxon>Fungi</taxon>
        <taxon>Dikarya</taxon>
        <taxon>Ascomycota</taxon>
        <taxon>Pezizomycotina</taxon>
        <taxon>Dothideomycetes</taxon>
        <taxon>Dothideomycetes incertae sedis</taxon>
        <taxon>Microthyriales</taxon>
        <taxon>Microthyriaceae</taxon>
        <taxon>Microthyrium</taxon>
    </lineage>
</organism>
<comment type="subcellular location">
    <subcellularLocation>
        <location evidence="1">Membrane</location>
        <topology evidence="1">Multi-pass membrane protein</topology>
    </subcellularLocation>
</comment>
<dbReference type="PANTHER" id="PTHR31632:SF2">
    <property type="entry name" value="PLASMA MEMBRANE IRON PERMEASE"/>
    <property type="match status" value="1"/>
</dbReference>
<sequence length="392" mass="43435">MVNVFAVPVFFICFRECLETSIIVSVLLSFLKQSLKPEENDVAYKRLRKQIWLGVISGLVIVVIIGAGMIGAFYGLNKDAFSKSEYIWEGVFALVATIIITIMGAALLRVSKIKSDWHQKIAKALEKRDYSHERHPLGTRFKKWTERYAMFLLPFITVLREGLEAVVFIGGVGLGLPATAFPLAVICGLLAGAVVGVLIYKGGNRTTLQIFLIISTCFLYLVAAGLFSRGVGYFEANKWNKVVGGDAAEVGNGPGSYDIRSSVWHVNCCSPELNGGGGWGIFNALFGWTNSATYGSVISYNLYWITVIVGFVIMRFRETHGRYPLMKAKAKTNTREAAIASVVELNQCSSKDTLSLRVMSKIYSKISSADDMYMRFTMIKLLQMMLKVQTNQ</sequence>
<keyword evidence="3" id="KW-0813">Transport</keyword>
<keyword evidence="6 7" id="KW-0472">Membrane</keyword>
<evidence type="ECO:0000256" key="6">
    <source>
        <dbReference type="ARBA" id="ARBA00023136"/>
    </source>
</evidence>
<dbReference type="AlphaFoldDB" id="A0A6A6UN56"/>
<keyword evidence="3" id="KW-0406">Ion transport</keyword>
<keyword evidence="3" id="KW-0410">Iron transport</keyword>
<dbReference type="GO" id="GO:0033573">
    <property type="term" value="C:high-affinity iron permease complex"/>
    <property type="evidence" value="ECO:0007669"/>
    <property type="project" value="InterPro"/>
</dbReference>
<evidence type="ECO:0000256" key="7">
    <source>
        <dbReference type="SAM" id="Phobius"/>
    </source>
</evidence>
<comment type="similarity">
    <text evidence="2">Belongs to the oxidase-dependent Fe transporter (OFeT) (TC 9.A.10.1) family.</text>
</comment>
<dbReference type="Proteomes" id="UP000799302">
    <property type="component" value="Unassembled WGS sequence"/>
</dbReference>
<evidence type="ECO:0000313" key="9">
    <source>
        <dbReference type="Proteomes" id="UP000799302"/>
    </source>
</evidence>
<dbReference type="Pfam" id="PF03239">
    <property type="entry name" value="FTR1"/>
    <property type="match status" value="1"/>
</dbReference>
<keyword evidence="3" id="KW-0408">Iron</keyword>
<evidence type="ECO:0000256" key="5">
    <source>
        <dbReference type="ARBA" id="ARBA00022989"/>
    </source>
</evidence>
<evidence type="ECO:0000256" key="4">
    <source>
        <dbReference type="ARBA" id="ARBA00022692"/>
    </source>
</evidence>
<dbReference type="GO" id="GO:0015093">
    <property type="term" value="F:ferrous iron transmembrane transporter activity"/>
    <property type="evidence" value="ECO:0007669"/>
    <property type="project" value="TreeGrafter"/>
</dbReference>
<dbReference type="PANTHER" id="PTHR31632">
    <property type="entry name" value="IRON TRANSPORTER FTH1"/>
    <property type="match status" value="1"/>
</dbReference>
<feature type="transmembrane region" description="Helical" evidence="7">
    <location>
        <begin position="148"/>
        <end position="174"/>
    </location>
</feature>
<feature type="transmembrane region" description="Helical" evidence="7">
    <location>
        <begin position="51"/>
        <end position="74"/>
    </location>
</feature>
<feature type="transmembrane region" description="Helical" evidence="7">
    <location>
        <begin position="207"/>
        <end position="227"/>
    </location>
</feature>
<keyword evidence="4 7" id="KW-0812">Transmembrane</keyword>
<reference evidence="8" key="1">
    <citation type="journal article" date="2020" name="Stud. Mycol.">
        <title>101 Dothideomycetes genomes: a test case for predicting lifestyles and emergence of pathogens.</title>
        <authorList>
            <person name="Haridas S."/>
            <person name="Albert R."/>
            <person name="Binder M."/>
            <person name="Bloem J."/>
            <person name="Labutti K."/>
            <person name="Salamov A."/>
            <person name="Andreopoulos B."/>
            <person name="Baker S."/>
            <person name="Barry K."/>
            <person name="Bills G."/>
            <person name="Bluhm B."/>
            <person name="Cannon C."/>
            <person name="Castanera R."/>
            <person name="Culley D."/>
            <person name="Daum C."/>
            <person name="Ezra D."/>
            <person name="Gonzalez J."/>
            <person name="Henrissat B."/>
            <person name="Kuo A."/>
            <person name="Liang C."/>
            <person name="Lipzen A."/>
            <person name="Lutzoni F."/>
            <person name="Magnuson J."/>
            <person name="Mondo S."/>
            <person name="Nolan M."/>
            <person name="Ohm R."/>
            <person name="Pangilinan J."/>
            <person name="Park H.-J."/>
            <person name="Ramirez L."/>
            <person name="Alfaro M."/>
            <person name="Sun H."/>
            <person name="Tritt A."/>
            <person name="Yoshinaga Y."/>
            <person name="Zwiers L.-H."/>
            <person name="Turgeon B."/>
            <person name="Goodwin S."/>
            <person name="Spatafora J."/>
            <person name="Crous P."/>
            <person name="Grigoriev I."/>
        </authorList>
    </citation>
    <scope>NUCLEOTIDE SEQUENCE</scope>
    <source>
        <strain evidence="8">CBS 115976</strain>
    </source>
</reference>
<evidence type="ECO:0000313" key="8">
    <source>
        <dbReference type="EMBL" id="KAF2673662.1"/>
    </source>
</evidence>
<dbReference type="EMBL" id="MU004231">
    <property type="protein sequence ID" value="KAF2673662.1"/>
    <property type="molecule type" value="Genomic_DNA"/>
</dbReference>
<evidence type="ECO:0000256" key="1">
    <source>
        <dbReference type="ARBA" id="ARBA00004141"/>
    </source>
</evidence>
<keyword evidence="9" id="KW-1185">Reference proteome</keyword>
<proteinExistence type="inferred from homology"/>
<keyword evidence="5 7" id="KW-1133">Transmembrane helix</keyword>
<dbReference type="OrthoDB" id="4364at2759"/>
<dbReference type="InterPro" id="IPR004923">
    <property type="entry name" value="FTR1/Fip1/EfeU"/>
</dbReference>